<reference evidence="1" key="1">
    <citation type="journal article" date="2014" name="Front. Microbiol.">
        <title>High frequency of phylogenetically diverse reductive dehalogenase-homologous genes in deep subseafloor sedimentary metagenomes.</title>
        <authorList>
            <person name="Kawai M."/>
            <person name="Futagami T."/>
            <person name="Toyoda A."/>
            <person name="Takaki Y."/>
            <person name="Nishi S."/>
            <person name="Hori S."/>
            <person name="Arai W."/>
            <person name="Tsubouchi T."/>
            <person name="Morono Y."/>
            <person name="Uchiyama I."/>
            <person name="Ito T."/>
            <person name="Fujiyama A."/>
            <person name="Inagaki F."/>
            <person name="Takami H."/>
        </authorList>
    </citation>
    <scope>NUCLEOTIDE SEQUENCE</scope>
    <source>
        <strain evidence="1">Expedition CK06-06</strain>
    </source>
</reference>
<protein>
    <submittedName>
        <fullName evidence="1">Uncharacterized protein</fullName>
    </submittedName>
</protein>
<dbReference type="AlphaFoldDB" id="X1IY07"/>
<name>X1IY07_9ZZZZ</name>
<organism evidence="1">
    <name type="scientific">marine sediment metagenome</name>
    <dbReference type="NCBI Taxonomy" id="412755"/>
    <lineage>
        <taxon>unclassified sequences</taxon>
        <taxon>metagenomes</taxon>
        <taxon>ecological metagenomes</taxon>
    </lineage>
</organism>
<evidence type="ECO:0000313" key="1">
    <source>
        <dbReference type="EMBL" id="GAH74130.1"/>
    </source>
</evidence>
<accession>X1IY07</accession>
<proteinExistence type="predicted"/>
<gene>
    <name evidence="1" type="ORF">S03H2_45844</name>
</gene>
<dbReference type="EMBL" id="BARU01028749">
    <property type="protein sequence ID" value="GAH74130.1"/>
    <property type="molecule type" value="Genomic_DNA"/>
</dbReference>
<sequence length="70" mass="7561">MKGLFIKKKSGEKTGGFCGVGVSRELARIETKGIADLLLVEWFNVGGGDVVSVVKPCRVLRRTPKTAQVE</sequence>
<comment type="caution">
    <text evidence="1">The sequence shown here is derived from an EMBL/GenBank/DDBJ whole genome shotgun (WGS) entry which is preliminary data.</text>
</comment>